<reference evidence="2 3" key="1">
    <citation type="journal article" date="2023" name="Int. J. Syst. Evol. Microbiol.">
        <title>Streptococcus sciuri sp. nov., Staphylococcus marylandisciuri sp. nov. and Staphylococcus americanisciuri sp. nov., isolated from faeces of eastern grey squirrel (Sciurus carolinensis).</title>
        <authorList>
            <person name="Volokhov D.V."/>
            <person name="Zagorodnyaya T.A."/>
            <person name="Furtak V.A."/>
            <person name="Nattanmai G."/>
            <person name="Randall L."/>
            <person name="Jose S."/>
            <person name="Gao Y."/>
            <person name="Eisenberg T."/>
            <person name="Delmonte P."/>
            <person name="Blom J."/>
            <person name="Mitchell K.K."/>
        </authorList>
    </citation>
    <scope>NUCLEOTIDE SEQUENCE [LARGE SCALE GENOMIC DNA]</scope>
    <source>
        <strain evidence="2 3">SQ9-PEA</strain>
    </source>
</reference>
<evidence type="ECO:0000313" key="3">
    <source>
        <dbReference type="Proteomes" id="UP001206548"/>
    </source>
</evidence>
<dbReference type="Gene3D" id="2.60.40.2850">
    <property type="match status" value="1"/>
</dbReference>
<dbReference type="RefSeq" id="WP_259139094.1">
    <property type="nucleotide sequence ID" value="NZ_JANUXX010000008.1"/>
</dbReference>
<gene>
    <name evidence="2" type="ORF">NXS10_07020</name>
</gene>
<name>A0ABT2F8I7_9STRE</name>
<dbReference type="InterPro" id="IPR006540">
    <property type="entry name" value="Lactococcin_972"/>
</dbReference>
<evidence type="ECO:0000256" key="1">
    <source>
        <dbReference type="SAM" id="SignalP"/>
    </source>
</evidence>
<sequence length="98" mass="10601">MKVRKILSQAVLATVASTTLVTTVSAAVAYPSGGVWTYGSDNGGAFSNYYHGSRYHTSTVVSRRDSHSDKGEASAGKTSYARIKTSFGEQVAFYYNFR</sequence>
<feature type="chain" id="PRO_5046703197" evidence="1">
    <location>
        <begin position="27"/>
        <end position="98"/>
    </location>
</feature>
<dbReference type="EMBL" id="JANUXX010000008">
    <property type="protein sequence ID" value="MCS4488705.1"/>
    <property type="molecule type" value="Genomic_DNA"/>
</dbReference>
<organism evidence="2 3">
    <name type="scientific">Streptococcus sciuri</name>
    <dbReference type="NCBI Taxonomy" id="2973939"/>
    <lineage>
        <taxon>Bacteria</taxon>
        <taxon>Bacillati</taxon>
        <taxon>Bacillota</taxon>
        <taxon>Bacilli</taxon>
        <taxon>Lactobacillales</taxon>
        <taxon>Streptococcaceae</taxon>
        <taxon>Streptococcus</taxon>
    </lineage>
</organism>
<feature type="signal peptide" evidence="1">
    <location>
        <begin position="1"/>
        <end position="26"/>
    </location>
</feature>
<keyword evidence="1" id="KW-0732">Signal</keyword>
<protein>
    <submittedName>
        <fullName evidence="2">Lactococcin 972 family bacteriocin</fullName>
    </submittedName>
</protein>
<evidence type="ECO:0000313" key="2">
    <source>
        <dbReference type="EMBL" id="MCS4488705.1"/>
    </source>
</evidence>
<accession>A0ABT2F8I7</accession>
<keyword evidence="3" id="KW-1185">Reference proteome</keyword>
<dbReference type="Pfam" id="PF09683">
    <property type="entry name" value="Lactococcin_972"/>
    <property type="match status" value="1"/>
</dbReference>
<dbReference type="Proteomes" id="UP001206548">
    <property type="component" value="Unassembled WGS sequence"/>
</dbReference>
<comment type="caution">
    <text evidence="2">The sequence shown here is derived from an EMBL/GenBank/DDBJ whole genome shotgun (WGS) entry which is preliminary data.</text>
</comment>
<dbReference type="NCBIfam" id="TIGR01653">
    <property type="entry name" value="lactococcin_972"/>
    <property type="match status" value="1"/>
</dbReference>
<proteinExistence type="predicted"/>